<dbReference type="PANTHER" id="PTHR24252">
    <property type="entry name" value="ACROSIN-RELATED"/>
    <property type="match status" value="1"/>
</dbReference>
<dbReference type="Proteomes" id="UP000007151">
    <property type="component" value="Unassembled WGS sequence"/>
</dbReference>
<dbReference type="PROSITE" id="PS50240">
    <property type="entry name" value="TRYPSIN_DOM"/>
    <property type="match status" value="1"/>
</dbReference>
<organism evidence="3 4">
    <name type="scientific">Danaus plexippus plexippus</name>
    <dbReference type="NCBI Taxonomy" id="278856"/>
    <lineage>
        <taxon>Eukaryota</taxon>
        <taxon>Metazoa</taxon>
        <taxon>Ecdysozoa</taxon>
        <taxon>Arthropoda</taxon>
        <taxon>Hexapoda</taxon>
        <taxon>Insecta</taxon>
        <taxon>Pterygota</taxon>
        <taxon>Neoptera</taxon>
        <taxon>Endopterygota</taxon>
        <taxon>Lepidoptera</taxon>
        <taxon>Glossata</taxon>
        <taxon>Ditrysia</taxon>
        <taxon>Papilionoidea</taxon>
        <taxon>Nymphalidae</taxon>
        <taxon>Danainae</taxon>
        <taxon>Danaini</taxon>
        <taxon>Danaina</taxon>
        <taxon>Danaus</taxon>
        <taxon>Danaus</taxon>
    </lineage>
</organism>
<accession>A0A212ES48</accession>
<keyword evidence="3" id="KW-0378">Hydrolase</keyword>
<dbReference type="InterPro" id="IPR001254">
    <property type="entry name" value="Trypsin_dom"/>
</dbReference>
<dbReference type="OrthoDB" id="7421764at2759"/>
<evidence type="ECO:0000256" key="2">
    <source>
        <dbReference type="SAM" id="SignalP"/>
    </source>
</evidence>
<dbReference type="eggNOG" id="KOG3627">
    <property type="taxonomic scope" value="Eukaryota"/>
</dbReference>
<feature type="region of interest" description="Disordered" evidence="1">
    <location>
        <begin position="436"/>
        <end position="525"/>
    </location>
</feature>
<keyword evidence="3" id="KW-0645">Protease</keyword>
<feature type="region of interest" description="Disordered" evidence="1">
    <location>
        <begin position="73"/>
        <end position="93"/>
    </location>
</feature>
<evidence type="ECO:0000313" key="4">
    <source>
        <dbReference type="Proteomes" id="UP000007151"/>
    </source>
</evidence>
<dbReference type="GO" id="GO:0006508">
    <property type="term" value="P:proteolysis"/>
    <property type="evidence" value="ECO:0007669"/>
    <property type="project" value="UniProtKB-KW"/>
</dbReference>
<dbReference type="PANTHER" id="PTHR24252:SF7">
    <property type="entry name" value="HYALIN"/>
    <property type="match status" value="1"/>
</dbReference>
<dbReference type="EMBL" id="AGBW02012886">
    <property type="protein sequence ID" value="OWR44289.1"/>
    <property type="molecule type" value="Genomic_DNA"/>
</dbReference>
<keyword evidence="2" id="KW-0732">Signal</keyword>
<dbReference type="KEGG" id="dpl:KGM_206202"/>
<feature type="signal peptide" evidence="2">
    <location>
        <begin position="1"/>
        <end position="18"/>
    </location>
</feature>
<keyword evidence="4" id="KW-1185">Reference proteome</keyword>
<feature type="chain" id="PRO_5043321482" evidence="2">
    <location>
        <begin position="19"/>
        <end position="560"/>
    </location>
</feature>
<evidence type="ECO:0000313" key="3">
    <source>
        <dbReference type="EMBL" id="OWR44289.1"/>
    </source>
</evidence>
<dbReference type="SUPFAM" id="SSF50494">
    <property type="entry name" value="Trypsin-like serine proteases"/>
    <property type="match status" value="1"/>
</dbReference>
<dbReference type="Gene3D" id="2.40.10.10">
    <property type="entry name" value="Trypsin-like serine proteases"/>
    <property type="match status" value="1"/>
</dbReference>
<dbReference type="GO" id="GO:0004252">
    <property type="term" value="F:serine-type endopeptidase activity"/>
    <property type="evidence" value="ECO:0007669"/>
    <property type="project" value="InterPro"/>
</dbReference>
<dbReference type="InterPro" id="IPR043504">
    <property type="entry name" value="Peptidase_S1_PA_chymotrypsin"/>
</dbReference>
<dbReference type="Pfam" id="PF00089">
    <property type="entry name" value="Trypsin"/>
    <property type="match status" value="1"/>
</dbReference>
<dbReference type="SMART" id="SM00020">
    <property type="entry name" value="Tryp_SPc"/>
    <property type="match status" value="1"/>
</dbReference>
<proteinExistence type="predicted"/>
<name>A0A212ES48_DANPL</name>
<dbReference type="AlphaFoldDB" id="A0A212ES48"/>
<evidence type="ECO:0000256" key="1">
    <source>
        <dbReference type="SAM" id="MobiDB-lite"/>
    </source>
</evidence>
<protein>
    <submittedName>
        <fullName evidence="3">Trypsin serine protease</fullName>
    </submittedName>
</protein>
<dbReference type="InterPro" id="IPR009003">
    <property type="entry name" value="Peptidase_S1_PA"/>
</dbReference>
<comment type="caution">
    <text evidence="3">The sequence shown here is derived from an EMBL/GenBank/DDBJ whole genome shotgun (WGS) entry which is preliminary data.</text>
</comment>
<dbReference type="STRING" id="278856.A0A212ES48"/>
<reference evidence="3 4" key="1">
    <citation type="journal article" date="2011" name="Cell">
        <title>The monarch butterfly genome yields insights into long-distance migration.</title>
        <authorList>
            <person name="Zhan S."/>
            <person name="Merlin C."/>
            <person name="Boore J.L."/>
            <person name="Reppert S.M."/>
        </authorList>
    </citation>
    <scope>NUCLEOTIDE SEQUENCE [LARGE SCALE GENOMIC DNA]</scope>
    <source>
        <strain evidence="3">F-2</strain>
    </source>
</reference>
<sequence length="560" mass="62144">MVKIISVLLIISFADVRAQLFDFLSAFQPQTLRPIFEPTKPTRTTRFLDTNRTQNASWKLGQSSELTTAKAIRKTPKSNRRSQNKTKKVKENYGPDKIAFDDGYNSIISYDTVKHTTVNPFARPGVKPAVVNGPPITNRPVTRSFAPRPIAGLQPHDDNTVTPELIVGPDEDYMSTVERRRFMEVTEKKCEQYVSLDTVRVEAIPLVPSPRPVVVNVSSCARSVPLVVGGSVVTIQQFPHMAGPPRAVQLGSSRRDDPGAIVLRVSSVTRHPKYRPPQSYYDIAIVKMVKNVKFSAVIKPACLGVPPAPGKHIIATGWGKTEFGGDESELLRGVSLPVWSLEECASVLGESRKLPRGPDRSQTCAGDRRGGRDTCQGDSGGPAQLREGCSWRVVAVTSTGRACGAIDTPAIYANVQIPFVAKVIFGDEIRNGGNLNMDNRNQWGSEHSSESGQNNRNRPNDSAQNNYNRPSVDSVQNNYNRPSVDSVQNNYNRQNGDSVQSSYNRPNNQWYQQTTSNPLKNENYRNPVYRGDDTEDSTIGPHYYFEDSVHRPYIGNIWQT</sequence>
<feature type="region of interest" description="Disordered" evidence="1">
    <location>
        <begin position="352"/>
        <end position="381"/>
    </location>
</feature>
<dbReference type="CDD" id="cd00190">
    <property type="entry name" value="Tryp_SPc"/>
    <property type="match status" value="1"/>
</dbReference>
<feature type="compositionally biased region" description="Basic residues" evidence="1">
    <location>
        <begin position="73"/>
        <end position="88"/>
    </location>
</feature>
<feature type="compositionally biased region" description="Polar residues" evidence="1">
    <location>
        <begin position="436"/>
        <end position="520"/>
    </location>
</feature>
<gene>
    <name evidence="3" type="ORF">KGM_206202</name>
</gene>